<dbReference type="GO" id="GO:0003676">
    <property type="term" value="F:nucleic acid binding"/>
    <property type="evidence" value="ECO:0007669"/>
    <property type="project" value="InterPro"/>
</dbReference>
<proteinExistence type="predicted"/>
<accession>A0A1W0WHC4</accession>
<dbReference type="Gene3D" id="3.30.420.10">
    <property type="entry name" value="Ribonuclease H-like superfamily/Ribonuclease H"/>
    <property type="match status" value="1"/>
</dbReference>
<comment type="caution">
    <text evidence="2">The sequence shown here is derived from an EMBL/GenBank/DDBJ whole genome shotgun (WGS) entry which is preliminary data.</text>
</comment>
<protein>
    <recommendedName>
        <fullName evidence="4">3'-5' exonuclease domain-containing protein</fullName>
    </recommendedName>
</protein>
<evidence type="ECO:0008006" key="4">
    <source>
        <dbReference type="Google" id="ProtNLM"/>
    </source>
</evidence>
<dbReference type="EMBL" id="MTYJ01000102">
    <property type="protein sequence ID" value="OQV14604.1"/>
    <property type="molecule type" value="Genomic_DNA"/>
</dbReference>
<gene>
    <name evidence="2" type="ORF">BV898_11223</name>
</gene>
<evidence type="ECO:0000256" key="1">
    <source>
        <dbReference type="SAM" id="MobiDB-lite"/>
    </source>
</evidence>
<evidence type="ECO:0000313" key="2">
    <source>
        <dbReference type="EMBL" id="OQV14604.1"/>
    </source>
</evidence>
<organism evidence="2 3">
    <name type="scientific">Hypsibius exemplaris</name>
    <name type="common">Freshwater tardigrade</name>
    <dbReference type="NCBI Taxonomy" id="2072580"/>
    <lineage>
        <taxon>Eukaryota</taxon>
        <taxon>Metazoa</taxon>
        <taxon>Ecdysozoa</taxon>
        <taxon>Tardigrada</taxon>
        <taxon>Eutardigrada</taxon>
        <taxon>Parachela</taxon>
        <taxon>Hypsibioidea</taxon>
        <taxon>Hypsibiidae</taxon>
        <taxon>Hypsibius</taxon>
    </lineage>
</organism>
<feature type="compositionally biased region" description="Basic and acidic residues" evidence="1">
    <location>
        <begin position="8"/>
        <end position="26"/>
    </location>
</feature>
<sequence>MATTPPDPDQHPYSRRVYDPDMRKANGVEANNGEEQEEENSKNKFDPKNSQSDPLRCLARDFALLQASVNPSHTSLQFRPLRPLLRAVEELTDDLVVEMLDPQQELPAALEYPHLFIIFDEPHLTASLGKVMAYLRTQKTISLVLDRFLSTMQPREQPERRVEKETTLLEDLGKGRGFDYLDGITEKRARREWEKMRKQSRSASASAANSASAVSASASAANSASANSASANSASASANSASANSASASANSASASANSASASANSASASANSASANSASASANSASANSASASANSASASANSASAARGACARMELTTSLLAPSATTQTCWDAGRPEERPGTTGTSGGATIACTLSGATIAGTLSGATIAGTFGGATIACTLSDATVAGTSGGATIAGTLSCATVAGTSGGATIVNATANSALSSTVKSPLRHRACLILATRHFIFVFDCLRISLAHVLALLRPILEDETVHKVVCDFDSDRDDLLQQYGIIVRNHYDVVRGEMNLAGSGRRDAARRHLEERRKTALIRPFTMQEFQQRYKGSALCFQRFRETDFTPHQFLNEDGTCLPRSLNKLPTAVMEGVLKQVAYLDLIKRCQMERFSWEAVKATEIRMAGYYATFDAWFRDSRAEDHEEERQELGRDDVPDYCLGR</sequence>
<dbReference type="Proteomes" id="UP000192578">
    <property type="component" value="Unassembled WGS sequence"/>
</dbReference>
<dbReference type="InterPro" id="IPR012337">
    <property type="entry name" value="RNaseH-like_sf"/>
</dbReference>
<dbReference type="OrthoDB" id="10678494at2759"/>
<keyword evidence="3" id="KW-1185">Reference proteome</keyword>
<evidence type="ECO:0000313" key="3">
    <source>
        <dbReference type="Proteomes" id="UP000192578"/>
    </source>
</evidence>
<dbReference type="InterPro" id="IPR036397">
    <property type="entry name" value="RNaseH_sf"/>
</dbReference>
<reference evidence="3" key="1">
    <citation type="submission" date="2017-01" db="EMBL/GenBank/DDBJ databases">
        <title>Comparative genomics of anhydrobiosis in the tardigrade Hypsibius dujardini.</title>
        <authorList>
            <person name="Yoshida Y."/>
            <person name="Koutsovoulos G."/>
            <person name="Laetsch D."/>
            <person name="Stevens L."/>
            <person name="Kumar S."/>
            <person name="Horikawa D."/>
            <person name="Ishino K."/>
            <person name="Komine S."/>
            <person name="Tomita M."/>
            <person name="Blaxter M."/>
            <person name="Arakawa K."/>
        </authorList>
    </citation>
    <scope>NUCLEOTIDE SEQUENCE [LARGE SCALE GENOMIC DNA]</scope>
    <source>
        <strain evidence="3">Z151</strain>
    </source>
</reference>
<dbReference type="SUPFAM" id="SSF53098">
    <property type="entry name" value="Ribonuclease H-like"/>
    <property type="match status" value="1"/>
</dbReference>
<dbReference type="AlphaFoldDB" id="A0A1W0WHC4"/>
<feature type="region of interest" description="Disordered" evidence="1">
    <location>
        <begin position="1"/>
        <end position="52"/>
    </location>
</feature>
<name>A0A1W0WHC4_HYPEX</name>